<name>A0ACC6N232_9HYPH</name>
<evidence type="ECO:0000313" key="2">
    <source>
        <dbReference type="Proteomes" id="UP001304050"/>
    </source>
</evidence>
<gene>
    <name evidence="1" type="ORF">U8465_21435</name>
</gene>
<comment type="caution">
    <text evidence="1">The sequence shown here is derived from an EMBL/GenBank/DDBJ whole genome shotgun (WGS) entry which is preliminary data.</text>
</comment>
<organism evidence="1 2">
    <name type="scientific">Rhizobium mulingense</name>
    <dbReference type="NCBI Taxonomy" id="3031128"/>
    <lineage>
        <taxon>Bacteria</taxon>
        <taxon>Pseudomonadati</taxon>
        <taxon>Pseudomonadota</taxon>
        <taxon>Alphaproteobacteria</taxon>
        <taxon>Hyphomicrobiales</taxon>
        <taxon>Rhizobiaceae</taxon>
        <taxon>Rhizobium/Agrobacterium group</taxon>
        <taxon>Rhizobium</taxon>
    </lineage>
</organism>
<evidence type="ECO:0000313" key="1">
    <source>
        <dbReference type="EMBL" id="MEA3519649.1"/>
    </source>
</evidence>
<reference evidence="1" key="1">
    <citation type="submission" date="2023-12" db="EMBL/GenBank/DDBJ databases">
        <title>Diversity of Rhizobium in root nodule of phaseolus vulgaris.</title>
        <authorList>
            <person name="Wang H."/>
        </authorList>
    </citation>
    <scope>NUCLEOTIDE SEQUENCE</scope>
    <source>
        <strain evidence="1">MJ31</strain>
    </source>
</reference>
<protein>
    <submittedName>
        <fullName evidence="1">Uncharacterized protein</fullName>
    </submittedName>
</protein>
<dbReference type="Proteomes" id="UP001304050">
    <property type="component" value="Unassembled WGS sequence"/>
</dbReference>
<proteinExistence type="predicted"/>
<accession>A0ACC6N232</accession>
<sequence>MTGSDIVAERRFASTLEAMTDEELFDLMAELEMGCEAPERLSVVDDLFAKIVLTESAIERRFPGQMLRPYKDWQSGQKPRPHVNVQQPMHGLRGR</sequence>
<keyword evidence="2" id="KW-1185">Reference proteome</keyword>
<dbReference type="EMBL" id="JAYESG010000011">
    <property type="protein sequence ID" value="MEA3519649.1"/>
    <property type="molecule type" value="Genomic_DNA"/>
</dbReference>